<evidence type="ECO:0008006" key="2">
    <source>
        <dbReference type="Google" id="ProtNLM"/>
    </source>
</evidence>
<proteinExistence type="predicted"/>
<dbReference type="AlphaFoldDB" id="A0A383AMV8"/>
<evidence type="ECO:0000313" key="1">
    <source>
        <dbReference type="EMBL" id="SVE09157.1"/>
    </source>
</evidence>
<dbReference type="EMBL" id="UINC01193505">
    <property type="protein sequence ID" value="SVE09157.1"/>
    <property type="molecule type" value="Genomic_DNA"/>
</dbReference>
<organism evidence="1">
    <name type="scientific">marine metagenome</name>
    <dbReference type="NCBI Taxonomy" id="408172"/>
    <lineage>
        <taxon>unclassified sequences</taxon>
        <taxon>metagenomes</taxon>
        <taxon>ecological metagenomes</taxon>
    </lineage>
</organism>
<name>A0A383AMV8_9ZZZZ</name>
<sequence>MITKTIKVLTAFLLTIFITLSCGFEDNLPCDDNIPECNDKPELPNPDTEG</sequence>
<gene>
    <name evidence="1" type="ORF">METZ01_LOCUS462011</name>
</gene>
<dbReference type="PROSITE" id="PS51257">
    <property type="entry name" value="PROKAR_LIPOPROTEIN"/>
    <property type="match status" value="1"/>
</dbReference>
<accession>A0A383AMV8</accession>
<protein>
    <recommendedName>
        <fullName evidence="2">Lipoprotein</fullName>
    </recommendedName>
</protein>
<reference evidence="1" key="1">
    <citation type="submission" date="2018-05" db="EMBL/GenBank/DDBJ databases">
        <authorList>
            <person name="Lanie J.A."/>
            <person name="Ng W.-L."/>
            <person name="Kazmierczak K.M."/>
            <person name="Andrzejewski T.M."/>
            <person name="Davidsen T.M."/>
            <person name="Wayne K.J."/>
            <person name="Tettelin H."/>
            <person name="Glass J.I."/>
            <person name="Rusch D."/>
            <person name="Podicherti R."/>
            <person name="Tsui H.-C.T."/>
            <person name="Winkler M.E."/>
        </authorList>
    </citation>
    <scope>NUCLEOTIDE SEQUENCE</scope>
</reference>